<name>A0A1H1V8J8_9BRAD</name>
<proteinExistence type="predicted"/>
<dbReference type="InterPro" id="IPR023772">
    <property type="entry name" value="DNA-bd_HTH_TetR-type_CS"/>
</dbReference>
<evidence type="ECO:0000256" key="4">
    <source>
        <dbReference type="ARBA" id="ARBA00023163"/>
    </source>
</evidence>
<keyword evidence="4" id="KW-0804">Transcription</keyword>
<dbReference type="GO" id="GO:0003700">
    <property type="term" value="F:DNA-binding transcription factor activity"/>
    <property type="evidence" value="ECO:0007669"/>
    <property type="project" value="TreeGrafter"/>
</dbReference>
<dbReference type="AlphaFoldDB" id="A0A1H1V8J8"/>
<protein>
    <submittedName>
        <fullName evidence="7">Transcriptional regulator, TetR family</fullName>
    </submittedName>
</protein>
<dbReference type="Pfam" id="PF00440">
    <property type="entry name" value="TetR_N"/>
    <property type="match status" value="1"/>
</dbReference>
<dbReference type="PROSITE" id="PS01081">
    <property type="entry name" value="HTH_TETR_1"/>
    <property type="match status" value="1"/>
</dbReference>
<dbReference type="InterPro" id="IPR036271">
    <property type="entry name" value="Tet_transcr_reg_TetR-rel_C_sf"/>
</dbReference>
<feature type="domain" description="HTH tetR-type" evidence="6">
    <location>
        <begin position="18"/>
        <end position="78"/>
    </location>
</feature>
<evidence type="ECO:0000256" key="2">
    <source>
        <dbReference type="ARBA" id="ARBA00023015"/>
    </source>
</evidence>
<dbReference type="InterPro" id="IPR039538">
    <property type="entry name" value="BetI_C"/>
</dbReference>
<dbReference type="EMBL" id="LT629750">
    <property type="protein sequence ID" value="SDS80716.1"/>
    <property type="molecule type" value="Genomic_DNA"/>
</dbReference>
<evidence type="ECO:0000256" key="1">
    <source>
        <dbReference type="ARBA" id="ARBA00022491"/>
    </source>
</evidence>
<dbReference type="GO" id="GO:0000976">
    <property type="term" value="F:transcription cis-regulatory region binding"/>
    <property type="evidence" value="ECO:0007669"/>
    <property type="project" value="TreeGrafter"/>
</dbReference>
<dbReference type="Gene3D" id="1.10.357.10">
    <property type="entry name" value="Tetracycline Repressor, domain 2"/>
    <property type="match status" value="1"/>
</dbReference>
<dbReference type="PANTHER" id="PTHR30055">
    <property type="entry name" value="HTH-TYPE TRANSCRIPTIONAL REGULATOR RUTR"/>
    <property type="match status" value="1"/>
</dbReference>
<dbReference type="InterPro" id="IPR009057">
    <property type="entry name" value="Homeodomain-like_sf"/>
</dbReference>
<accession>A0A1H1V8J8</accession>
<dbReference type="InterPro" id="IPR050109">
    <property type="entry name" value="HTH-type_TetR-like_transc_reg"/>
</dbReference>
<feature type="DNA-binding region" description="H-T-H motif" evidence="5">
    <location>
        <begin position="41"/>
        <end position="60"/>
    </location>
</feature>
<keyword evidence="8" id="KW-1185">Reference proteome</keyword>
<evidence type="ECO:0000313" key="7">
    <source>
        <dbReference type="EMBL" id="SDS80716.1"/>
    </source>
</evidence>
<keyword evidence="1" id="KW-0678">Repressor</keyword>
<reference evidence="8" key="1">
    <citation type="submission" date="2016-10" db="EMBL/GenBank/DDBJ databases">
        <authorList>
            <person name="Varghese N."/>
            <person name="Submissions S."/>
        </authorList>
    </citation>
    <scope>NUCLEOTIDE SEQUENCE [LARGE SCALE GENOMIC DNA]</scope>
    <source>
        <strain evidence="8">GAS369</strain>
    </source>
</reference>
<dbReference type="InterPro" id="IPR001647">
    <property type="entry name" value="HTH_TetR"/>
</dbReference>
<dbReference type="SUPFAM" id="SSF46689">
    <property type="entry name" value="Homeodomain-like"/>
    <property type="match status" value="1"/>
</dbReference>
<evidence type="ECO:0000256" key="5">
    <source>
        <dbReference type="PROSITE-ProRule" id="PRU00335"/>
    </source>
</evidence>
<sequence length="210" mass="24181">MRPSSIRKSIEPPAPRREQQQKYIAGVVYDLISEYGIENLTMRQIADAAKVSLGTITYHFSNKKALITMALDAGYALPEDWDSFSGSPVSQLRRIAQFYAFETPKSRWWRFWVNHLAMSTRDGDLQLSQGRRLERQRKFWVKLIEDGIRLGEIKSEVDPETLVDEMLVELHGLVTMQLLRPTPKMRAYARDRISKIIAAICTPQAGEKIR</sequence>
<dbReference type="PRINTS" id="PR00455">
    <property type="entry name" value="HTHTETR"/>
</dbReference>
<gene>
    <name evidence="7" type="ORF">SAMN05444158_3283</name>
</gene>
<dbReference type="PANTHER" id="PTHR30055:SF234">
    <property type="entry name" value="HTH-TYPE TRANSCRIPTIONAL REGULATOR BETI"/>
    <property type="match status" value="1"/>
</dbReference>
<evidence type="ECO:0000256" key="3">
    <source>
        <dbReference type="ARBA" id="ARBA00023125"/>
    </source>
</evidence>
<dbReference type="PROSITE" id="PS50977">
    <property type="entry name" value="HTH_TETR_2"/>
    <property type="match status" value="1"/>
</dbReference>
<keyword evidence="2" id="KW-0805">Transcription regulation</keyword>
<organism evidence="7 8">
    <name type="scientific">Bradyrhizobium canariense</name>
    <dbReference type="NCBI Taxonomy" id="255045"/>
    <lineage>
        <taxon>Bacteria</taxon>
        <taxon>Pseudomonadati</taxon>
        <taxon>Pseudomonadota</taxon>
        <taxon>Alphaproteobacteria</taxon>
        <taxon>Hyphomicrobiales</taxon>
        <taxon>Nitrobacteraceae</taxon>
        <taxon>Bradyrhizobium</taxon>
    </lineage>
</organism>
<dbReference type="Proteomes" id="UP000243904">
    <property type="component" value="Chromosome I"/>
</dbReference>
<keyword evidence="3 5" id="KW-0238">DNA-binding</keyword>
<dbReference type="SUPFAM" id="SSF48498">
    <property type="entry name" value="Tetracyclin repressor-like, C-terminal domain"/>
    <property type="match status" value="1"/>
</dbReference>
<dbReference type="Pfam" id="PF13977">
    <property type="entry name" value="TetR_C_6"/>
    <property type="match status" value="1"/>
</dbReference>
<evidence type="ECO:0000313" key="8">
    <source>
        <dbReference type="Proteomes" id="UP000243904"/>
    </source>
</evidence>
<evidence type="ECO:0000259" key="6">
    <source>
        <dbReference type="PROSITE" id="PS50977"/>
    </source>
</evidence>